<gene>
    <name evidence="2" type="ORF">J2S17_003102</name>
</gene>
<dbReference type="RefSeq" id="WP_307476214.1">
    <property type="nucleotide sequence ID" value="NZ_JAUSUB010000013.1"/>
</dbReference>
<keyword evidence="1" id="KW-0472">Membrane</keyword>
<keyword evidence="3" id="KW-1185">Reference proteome</keyword>
<dbReference type="Gene3D" id="3.30.450.370">
    <property type="match status" value="1"/>
</dbReference>
<keyword evidence="1" id="KW-1133">Transmembrane helix</keyword>
<comment type="caution">
    <text evidence="2">The sequence shown here is derived from an EMBL/GenBank/DDBJ whole genome shotgun (WGS) entry which is preliminary data.</text>
</comment>
<proteinExistence type="predicted"/>
<dbReference type="InterPro" id="IPR027417">
    <property type="entry name" value="P-loop_NTPase"/>
</dbReference>
<keyword evidence="1" id="KW-0812">Transmembrane</keyword>
<organism evidence="2 3">
    <name type="scientific">Cytobacillus purgationiresistens</name>
    <dbReference type="NCBI Taxonomy" id="863449"/>
    <lineage>
        <taxon>Bacteria</taxon>
        <taxon>Bacillati</taxon>
        <taxon>Bacillota</taxon>
        <taxon>Bacilli</taxon>
        <taxon>Bacillales</taxon>
        <taxon>Bacillaceae</taxon>
        <taxon>Cytobacillus</taxon>
    </lineage>
</organism>
<evidence type="ECO:0000313" key="3">
    <source>
        <dbReference type="Proteomes" id="UP001238088"/>
    </source>
</evidence>
<accession>A0ABU0AIX3</accession>
<reference evidence="2 3" key="1">
    <citation type="submission" date="2023-07" db="EMBL/GenBank/DDBJ databases">
        <title>Genomic Encyclopedia of Type Strains, Phase IV (KMG-IV): sequencing the most valuable type-strain genomes for metagenomic binning, comparative biology and taxonomic classification.</title>
        <authorList>
            <person name="Goeker M."/>
        </authorList>
    </citation>
    <scope>NUCLEOTIDE SEQUENCE [LARGE SCALE GENOMIC DNA]</scope>
    <source>
        <strain evidence="2 3">DSM 23494</strain>
    </source>
</reference>
<sequence length="623" mass="71609">MSLTLNLALILIILLICIIYLWIKIVERKDKRLQKDDEEAESHDYQFANILEHVIQTINQLTISNLLDHGLSEDEYWRRKRKQDELLAALKTCNTGNISDKNYVKNFISDLLLKTYSVNNDNINYAISFDHAQALSIRDKFDILLHAYETQYGNQALRRMIEKYQLDEKKRIDGEERYIITEEEIDSIFQKEYNSSLLSFDDKLAILTQKIFAHYKGFGVIDQIRDMNIDGVSGGVSGLPRKMGDLDDVMNIIDKMKSTPLNVDSIWIMFRGKSINLSFLSFGTAAELKRVVQTAYKYNTPGQLSESRPYIVNDMEDGSRVVVVRPPFAESWAFFIRKFDIPNAKLETLFNGENVDVVIELLKYLMAGCQITGITGAQGSGKTTLLMALIKYIDPTQNLRIQEMAFELHARKIYPGRNILSFQETSHVSGQEGLDLQKKTDGSVNILGEVATDAVAAWMIQMSQVASLFTVFTHHAKTFPLLIDSLRNSLLKVGMFNNEKIAEQQVVNVLNFNIHLDNRNIERITECIPVDSRFNYPTEWRHMNSSEDKMTAFMETMTEYFTRQTDPVQYEERNIIEYRNGKYIAVNPISDKAAANMMKHFNDEQAKAFIEFIGENWREGNVA</sequence>
<dbReference type="Proteomes" id="UP001238088">
    <property type="component" value="Unassembled WGS sequence"/>
</dbReference>
<name>A0ABU0AIX3_9BACI</name>
<evidence type="ECO:0000256" key="1">
    <source>
        <dbReference type="SAM" id="Phobius"/>
    </source>
</evidence>
<dbReference type="SUPFAM" id="SSF52540">
    <property type="entry name" value="P-loop containing nucleoside triphosphate hydrolases"/>
    <property type="match status" value="1"/>
</dbReference>
<dbReference type="Gene3D" id="3.40.50.300">
    <property type="entry name" value="P-loop containing nucleotide triphosphate hydrolases"/>
    <property type="match status" value="1"/>
</dbReference>
<dbReference type="EMBL" id="JAUSUB010000013">
    <property type="protein sequence ID" value="MDQ0271214.1"/>
    <property type="molecule type" value="Genomic_DNA"/>
</dbReference>
<feature type="transmembrane region" description="Helical" evidence="1">
    <location>
        <begin position="6"/>
        <end position="23"/>
    </location>
</feature>
<evidence type="ECO:0000313" key="2">
    <source>
        <dbReference type="EMBL" id="MDQ0271214.1"/>
    </source>
</evidence>
<protein>
    <submittedName>
        <fullName evidence="2">Pilus assembly protein CpaF</fullName>
    </submittedName>
</protein>